<dbReference type="Proteomes" id="UP000663865">
    <property type="component" value="Unassembled WGS sequence"/>
</dbReference>
<dbReference type="EMBL" id="CAJNXB010005697">
    <property type="protein sequence ID" value="CAF3441712.1"/>
    <property type="molecule type" value="Genomic_DNA"/>
</dbReference>
<feature type="transmembrane region" description="Helical" evidence="2">
    <location>
        <begin position="271"/>
        <end position="292"/>
    </location>
</feature>
<keyword evidence="3" id="KW-0732">Signal</keyword>
<dbReference type="EMBL" id="CAJOBS010006910">
    <property type="protein sequence ID" value="CAF4917254.1"/>
    <property type="molecule type" value="Genomic_DNA"/>
</dbReference>
<dbReference type="AlphaFoldDB" id="A0A818R7C0"/>
<dbReference type="EMBL" id="CAJNYD010002147">
    <property type="protein sequence ID" value="CAF3395380.1"/>
    <property type="molecule type" value="Genomic_DNA"/>
</dbReference>
<dbReference type="Proteomes" id="UP000663869">
    <property type="component" value="Unassembled WGS sequence"/>
</dbReference>
<dbReference type="EMBL" id="CAJNYV010004285">
    <property type="protein sequence ID" value="CAF3663349.1"/>
    <property type="molecule type" value="Genomic_DNA"/>
</dbReference>
<dbReference type="Proteomes" id="UP000663825">
    <property type="component" value="Unassembled WGS sequence"/>
</dbReference>
<gene>
    <name evidence="8" type="ORF">FME351_LOCUS29241</name>
    <name evidence="6" type="ORF">GRG538_LOCUS25282</name>
    <name evidence="10" type="ORF">HFQ381_LOCUS31720</name>
    <name evidence="7" type="ORF">KIK155_LOCUS24186</name>
    <name evidence="4" type="ORF">LUA448_LOCUS17061</name>
    <name evidence="5" type="ORF">TIS948_LOCUS31247</name>
    <name evidence="12" type="ORF">TOA249_LOCUS31836</name>
    <name evidence="11" type="ORF">TSG867_LOCUS31723</name>
    <name evidence="9" type="ORF">UJA718_LOCUS7707</name>
</gene>
<dbReference type="EMBL" id="CAJOBP010000787">
    <property type="protein sequence ID" value="CAF4220560.1"/>
    <property type="molecule type" value="Genomic_DNA"/>
</dbReference>
<evidence type="ECO:0000313" key="14">
    <source>
        <dbReference type="Proteomes" id="UP000663873"/>
    </source>
</evidence>
<evidence type="ECO:0000313" key="11">
    <source>
        <dbReference type="EMBL" id="CAF4668287.1"/>
    </source>
</evidence>
<evidence type="ECO:0000313" key="13">
    <source>
        <dbReference type="Proteomes" id="UP000663872"/>
    </source>
</evidence>
<evidence type="ECO:0000313" key="4">
    <source>
        <dbReference type="EMBL" id="CAF3395380.1"/>
    </source>
</evidence>
<dbReference type="Pfam" id="PF04199">
    <property type="entry name" value="Cyclase"/>
    <property type="match status" value="1"/>
</dbReference>
<evidence type="ECO:0000313" key="7">
    <source>
        <dbReference type="EMBL" id="CAF3663349.1"/>
    </source>
</evidence>
<dbReference type="EMBL" id="CAJOBO010006762">
    <property type="protein sequence ID" value="CAF4565669.1"/>
    <property type="molecule type" value="Genomic_DNA"/>
</dbReference>
<feature type="chain" id="PRO_5036233943" description="Kynurenine formamidase" evidence="3">
    <location>
        <begin position="19"/>
        <end position="303"/>
    </location>
</feature>
<evidence type="ECO:0000256" key="2">
    <source>
        <dbReference type="SAM" id="Phobius"/>
    </source>
</evidence>
<keyword evidence="2" id="KW-1133">Transmembrane helix</keyword>
<dbReference type="Proteomes" id="UP000663838">
    <property type="component" value="Unassembled WGS sequence"/>
</dbReference>
<accession>A0A818R7C0</accession>
<evidence type="ECO:0000256" key="1">
    <source>
        <dbReference type="ARBA" id="ARBA00007865"/>
    </source>
</evidence>
<evidence type="ECO:0000313" key="6">
    <source>
        <dbReference type="EMBL" id="CAF3652558.1"/>
    </source>
</evidence>
<dbReference type="Proteomes" id="UP000663851">
    <property type="component" value="Unassembled WGS sequence"/>
</dbReference>
<dbReference type="GO" id="GO:0004061">
    <property type="term" value="F:arylformamidase activity"/>
    <property type="evidence" value="ECO:0007669"/>
    <property type="project" value="InterPro"/>
</dbReference>
<dbReference type="GO" id="GO:0019441">
    <property type="term" value="P:L-tryptophan catabolic process to kynurenine"/>
    <property type="evidence" value="ECO:0007669"/>
    <property type="project" value="InterPro"/>
</dbReference>
<proteinExistence type="inferred from homology"/>
<comment type="similarity">
    <text evidence="1">Belongs to the Cyclase 1 superfamily.</text>
</comment>
<dbReference type="OrthoDB" id="7108654at2759"/>
<dbReference type="PANTHER" id="PTHR31118">
    <property type="entry name" value="CYCLASE-LIKE PROTEIN 2"/>
    <property type="match status" value="1"/>
</dbReference>
<dbReference type="EMBL" id="CAJOBQ010006184">
    <property type="protein sequence ID" value="CAF4668287.1"/>
    <property type="molecule type" value="Genomic_DNA"/>
</dbReference>
<evidence type="ECO:0000313" key="12">
    <source>
        <dbReference type="EMBL" id="CAF4917254.1"/>
    </source>
</evidence>
<evidence type="ECO:0000313" key="8">
    <source>
        <dbReference type="EMBL" id="CAF3723897.1"/>
    </source>
</evidence>
<dbReference type="EMBL" id="CAJNYT010004314">
    <property type="protein sequence ID" value="CAF3652558.1"/>
    <property type="molecule type" value="Genomic_DNA"/>
</dbReference>
<feature type="signal peptide" evidence="3">
    <location>
        <begin position="1"/>
        <end position="18"/>
    </location>
</feature>
<dbReference type="Proteomes" id="UP000663872">
    <property type="component" value="Unassembled WGS sequence"/>
</dbReference>
<dbReference type="SUPFAM" id="SSF102198">
    <property type="entry name" value="Putative cyclase"/>
    <property type="match status" value="1"/>
</dbReference>
<dbReference type="Proteomes" id="UP000663862">
    <property type="component" value="Unassembled WGS sequence"/>
</dbReference>
<dbReference type="Proteomes" id="UP000663833">
    <property type="component" value="Unassembled WGS sequence"/>
</dbReference>
<dbReference type="Gene3D" id="3.50.30.50">
    <property type="entry name" value="Putative cyclase"/>
    <property type="match status" value="1"/>
</dbReference>
<dbReference type="Proteomes" id="UP000663873">
    <property type="component" value="Unassembled WGS sequence"/>
</dbReference>
<name>A0A818R7C0_9BILA</name>
<evidence type="ECO:0000313" key="10">
    <source>
        <dbReference type="EMBL" id="CAF4565669.1"/>
    </source>
</evidence>
<keyword evidence="2" id="KW-0812">Transmembrane</keyword>
<reference evidence="6" key="1">
    <citation type="submission" date="2021-02" db="EMBL/GenBank/DDBJ databases">
        <authorList>
            <person name="Nowell W R."/>
        </authorList>
    </citation>
    <scope>NUCLEOTIDE SEQUENCE</scope>
</reference>
<organism evidence="6 13">
    <name type="scientific">Rotaria socialis</name>
    <dbReference type="NCBI Taxonomy" id="392032"/>
    <lineage>
        <taxon>Eukaryota</taxon>
        <taxon>Metazoa</taxon>
        <taxon>Spiralia</taxon>
        <taxon>Gnathifera</taxon>
        <taxon>Rotifera</taxon>
        <taxon>Eurotatoria</taxon>
        <taxon>Bdelloidea</taxon>
        <taxon>Philodinida</taxon>
        <taxon>Philodinidae</taxon>
        <taxon>Rotaria</taxon>
    </lineage>
</organism>
<comment type="caution">
    <text evidence="6">The sequence shown here is derived from an EMBL/GenBank/DDBJ whole genome shotgun (WGS) entry which is preliminary data.</text>
</comment>
<dbReference type="EMBL" id="CAJNYU010004083">
    <property type="protein sequence ID" value="CAF3723897.1"/>
    <property type="molecule type" value="Genomic_DNA"/>
</dbReference>
<dbReference type="InterPro" id="IPR007325">
    <property type="entry name" value="KFase/CYL"/>
</dbReference>
<keyword evidence="2" id="KW-0472">Membrane</keyword>
<keyword evidence="14" id="KW-1185">Reference proteome</keyword>
<evidence type="ECO:0000313" key="5">
    <source>
        <dbReference type="EMBL" id="CAF3441712.1"/>
    </source>
</evidence>
<evidence type="ECO:0000313" key="9">
    <source>
        <dbReference type="EMBL" id="CAF4220560.1"/>
    </source>
</evidence>
<evidence type="ECO:0008006" key="15">
    <source>
        <dbReference type="Google" id="ProtNLM"/>
    </source>
</evidence>
<dbReference type="PANTHER" id="PTHR31118:SF12">
    <property type="entry name" value="CYCLASE-LIKE PROTEIN 2"/>
    <property type="match status" value="1"/>
</dbReference>
<dbReference type="InterPro" id="IPR037175">
    <property type="entry name" value="KFase_sf"/>
</dbReference>
<protein>
    <recommendedName>
        <fullName evidence="15">Kynurenine formamidase</fullName>
    </recommendedName>
</protein>
<evidence type="ECO:0000256" key="3">
    <source>
        <dbReference type="SAM" id="SignalP"/>
    </source>
</evidence>
<sequence length="303" mass="34540">MQLLHLLFVFLNIEAVFSLINFDLTHSIKSTNPIFPGLTPFNFTQTYTSWGLDGDTNESYFKALNTFITGEHFGTHIDAPYHGSNASWSVEQIPFERLVSIQALIVDVSKKSLRKRNYEIQIEDLNEDAMQQANGFYVLLFYTGKSKFWPDQITYAGGELREELEFPGLSVQLASYLVNKYSDKLVGVGIDTLSIDPGSSKDFRAHRILFKENIYVLENVAELQRVLTYLSNRRETLFSFDVLPMKIEGGTGAPCRIVARLENFDDAGGEWFCFLIFCLLLMLIGIAAKVIYDFKFHPDKNFS</sequence>